<evidence type="ECO:0000313" key="6">
    <source>
        <dbReference type="EMBL" id="CRL61645.1"/>
    </source>
</evidence>
<dbReference type="InterPro" id="IPR023353">
    <property type="entry name" value="LemA-like_dom_sf"/>
</dbReference>
<evidence type="ECO:0000313" key="7">
    <source>
        <dbReference type="EMBL" id="MBJ2117556.1"/>
    </source>
</evidence>
<proteinExistence type="inferred from homology"/>
<comment type="similarity">
    <text evidence="2">Belongs to the LemA family.</text>
</comment>
<comment type="subcellular location">
    <subcellularLocation>
        <location evidence="1">Membrane</location>
        <topology evidence="1">Single-pass membrane protein</topology>
    </subcellularLocation>
</comment>
<evidence type="ECO:0000256" key="5">
    <source>
        <dbReference type="ARBA" id="ARBA00023136"/>
    </source>
</evidence>
<accession>A0A379EJ12</accession>
<dbReference type="PANTHER" id="PTHR34478:SF2">
    <property type="entry name" value="MEMBRANE PROTEIN"/>
    <property type="match status" value="1"/>
</dbReference>
<reference evidence="7 9" key="3">
    <citation type="submission" date="2020-12" db="EMBL/GenBank/DDBJ databases">
        <title>Enhanced detection system for hospital associated transmission using whole genome sequencing surveillance.</title>
        <authorList>
            <person name="Harrison L.H."/>
            <person name="Van Tyne D."/>
            <person name="Marsh J.W."/>
            <person name="Griffith M.P."/>
            <person name="Snyder D.J."/>
            <person name="Cooper V.S."/>
            <person name="Mustapha M."/>
        </authorList>
    </citation>
    <scope>NUCLEOTIDE SEQUENCE [LARGE SCALE GENOMIC DNA]</scope>
    <source>
        <strain evidence="7 9">PR00195</strain>
    </source>
</reference>
<protein>
    <submittedName>
        <fullName evidence="6">LemA family protein</fullName>
    </submittedName>
</protein>
<evidence type="ECO:0000313" key="9">
    <source>
        <dbReference type="Proteomes" id="UP000619976"/>
    </source>
</evidence>
<keyword evidence="3" id="KW-0812">Transmembrane</keyword>
<dbReference type="Proteomes" id="UP000619976">
    <property type="component" value="Unassembled WGS sequence"/>
</dbReference>
<dbReference type="InterPro" id="IPR007156">
    <property type="entry name" value="MamQ_LemA"/>
</dbReference>
<dbReference type="Gene3D" id="1.20.1440.20">
    <property type="entry name" value="LemA-like domain"/>
    <property type="match status" value="1"/>
</dbReference>
<organism evidence="6 8">
    <name type="scientific">Proteus penneri</name>
    <dbReference type="NCBI Taxonomy" id="102862"/>
    <lineage>
        <taxon>Bacteria</taxon>
        <taxon>Pseudomonadati</taxon>
        <taxon>Pseudomonadota</taxon>
        <taxon>Gammaproteobacteria</taxon>
        <taxon>Enterobacterales</taxon>
        <taxon>Morganellaceae</taxon>
        <taxon>Proteus</taxon>
    </lineage>
</organism>
<evidence type="ECO:0000313" key="8">
    <source>
        <dbReference type="Proteomes" id="UP000183920"/>
    </source>
</evidence>
<reference evidence="8" key="2">
    <citation type="submission" date="2015-06" db="EMBL/GenBank/DDBJ databases">
        <authorList>
            <person name="Urmite Genomes"/>
        </authorList>
    </citation>
    <scope>NUCLEOTIDE SEQUENCE [LARGE SCALE GENOMIC DNA]</scope>
    <source>
        <strain evidence="8">CSUR P1867</strain>
    </source>
</reference>
<evidence type="ECO:0000256" key="2">
    <source>
        <dbReference type="ARBA" id="ARBA00008854"/>
    </source>
</evidence>
<keyword evidence="5" id="KW-0472">Membrane</keyword>
<sequence>MTGLIITIALLGLIFYYYNRIISMREAVISSETEISVQLDRRGKVFDSLLATVKKYLSHESEVFTKITELRTQAQSANTKEAKAAEDELSKIVSSGAINVAVENYPELKSDTIMANLQEEIVSTENKLSFAKRGYNRTLEQYRAFIASIPAVFIVKIFPSLVIDKEYWRLDEGTIKTEEARRINFD</sequence>
<keyword evidence="4" id="KW-1133">Transmembrane helix</keyword>
<dbReference type="Proteomes" id="UP000183920">
    <property type="component" value="Unassembled WGS sequence"/>
</dbReference>
<accession>A0A0G4Q746</accession>
<dbReference type="EMBL" id="JAEKCB010000003">
    <property type="protein sequence ID" value="MBJ2117556.1"/>
    <property type="molecule type" value="Genomic_DNA"/>
</dbReference>
<reference evidence="6" key="1">
    <citation type="submission" date="2015-06" db="EMBL/GenBank/DDBJ databases">
        <authorList>
            <person name="Urmite Genomes Urmite Genomes"/>
        </authorList>
    </citation>
    <scope>NUCLEOTIDE SEQUENCE [LARGE SCALE GENOMIC DNA]</scope>
    <source>
        <strain evidence="6">CSUR P1867</strain>
    </source>
</reference>
<dbReference type="GO" id="GO:0016020">
    <property type="term" value="C:membrane"/>
    <property type="evidence" value="ECO:0007669"/>
    <property type="project" value="UniProtKB-SubCell"/>
</dbReference>
<name>A0A0G4Q746_9GAMM</name>
<dbReference type="GeneID" id="76521915"/>
<dbReference type="Pfam" id="PF04011">
    <property type="entry name" value="LemA"/>
    <property type="match status" value="1"/>
</dbReference>
<dbReference type="EMBL" id="CVRY01000003">
    <property type="protein sequence ID" value="CRL61645.1"/>
    <property type="molecule type" value="Genomic_DNA"/>
</dbReference>
<evidence type="ECO:0000256" key="4">
    <source>
        <dbReference type="ARBA" id="ARBA00022989"/>
    </source>
</evidence>
<dbReference type="SUPFAM" id="SSF140478">
    <property type="entry name" value="LemA-like"/>
    <property type="match status" value="1"/>
</dbReference>
<dbReference type="RefSeq" id="WP_072063622.1">
    <property type="nucleotide sequence ID" value="NZ_CAXOKJ010000002.1"/>
</dbReference>
<gene>
    <name evidence="6" type="ORF">BN1804_01573</name>
    <name evidence="7" type="ORF">JFQ69_07785</name>
</gene>
<keyword evidence="9" id="KW-1185">Reference proteome</keyword>
<dbReference type="AlphaFoldDB" id="A0A0G4Q746"/>
<dbReference type="PANTHER" id="PTHR34478">
    <property type="entry name" value="PROTEIN LEMA"/>
    <property type="match status" value="1"/>
</dbReference>
<evidence type="ECO:0000256" key="3">
    <source>
        <dbReference type="ARBA" id="ARBA00022692"/>
    </source>
</evidence>
<evidence type="ECO:0000256" key="1">
    <source>
        <dbReference type="ARBA" id="ARBA00004167"/>
    </source>
</evidence>